<proteinExistence type="predicted"/>
<keyword evidence="2" id="KW-1185">Reference proteome</keyword>
<dbReference type="Proteomes" id="UP000294299">
    <property type="component" value="Chromosome NFRAN"/>
</dbReference>
<dbReference type="EMBL" id="LR216287">
    <property type="protein sequence ID" value="VFJ14788.1"/>
    <property type="molecule type" value="Genomic_DNA"/>
</dbReference>
<dbReference type="AlphaFoldDB" id="A0A484IIS6"/>
<gene>
    <name evidence="1" type="ORF">NFRAN_2466</name>
</gene>
<dbReference type="KEGG" id="nfn:NFRAN_2466"/>
<organism evidence="1 2">
    <name type="scientific">Candidatus Nitrosocosmicus franklandianus</name>
    <dbReference type="NCBI Taxonomy" id="1798806"/>
    <lineage>
        <taxon>Archaea</taxon>
        <taxon>Nitrososphaerota</taxon>
        <taxon>Nitrososphaeria</taxon>
        <taxon>Nitrososphaerales</taxon>
        <taxon>Nitrososphaeraceae</taxon>
        <taxon>Candidatus Nitrosocosmicus</taxon>
    </lineage>
</organism>
<evidence type="ECO:0000313" key="1">
    <source>
        <dbReference type="EMBL" id="VFJ14788.1"/>
    </source>
</evidence>
<dbReference type="GeneID" id="39421659"/>
<reference evidence="1 2" key="1">
    <citation type="submission" date="2019-02" db="EMBL/GenBank/DDBJ databases">
        <authorList>
            <person name="Lehtovirta-Morley E L."/>
        </authorList>
    </citation>
    <scope>NUCLEOTIDE SEQUENCE [LARGE SCALE GENOMIC DNA]</scope>
    <source>
        <strain evidence="1">NFRAN1</strain>
    </source>
</reference>
<sequence>MKTLYGMVLLLSLVLIGGASFPIFSFSQTSLPDGLTENLAMALMQDRTEGYEDGEGPKFKGTINKVNGDIGRNLSDIEIQIQLVIAQDYLEQSNSSNSTQ</sequence>
<accession>A0A484IIS6</accession>
<protein>
    <submittedName>
        <fullName evidence="1">Uncharacterized protein</fullName>
    </submittedName>
</protein>
<evidence type="ECO:0000313" key="2">
    <source>
        <dbReference type="Proteomes" id="UP000294299"/>
    </source>
</evidence>
<name>A0A484IIS6_9ARCH</name>
<dbReference type="RefSeq" id="WP_134484898.1">
    <property type="nucleotide sequence ID" value="NZ_LR216287.1"/>
</dbReference>